<organism evidence="2 3">
    <name type="scientific">Brassica napus</name>
    <name type="common">Rape</name>
    <dbReference type="NCBI Taxonomy" id="3708"/>
    <lineage>
        <taxon>Eukaryota</taxon>
        <taxon>Viridiplantae</taxon>
        <taxon>Streptophyta</taxon>
        <taxon>Embryophyta</taxon>
        <taxon>Tracheophyta</taxon>
        <taxon>Spermatophyta</taxon>
        <taxon>Magnoliopsida</taxon>
        <taxon>eudicotyledons</taxon>
        <taxon>Gunneridae</taxon>
        <taxon>Pentapetalae</taxon>
        <taxon>rosids</taxon>
        <taxon>malvids</taxon>
        <taxon>Brassicales</taxon>
        <taxon>Brassicaceae</taxon>
        <taxon>Brassiceae</taxon>
        <taxon>Brassica</taxon>
    </lineage>
</organism>
<name>A0A078I0H7_BRANA</name>
<evidence type="ECO:0000313" key="2">
    <source>
        <dbReference type="EMBL" id="CDY42548.1"/>
    </source>
</evidence>
<dbReference type="PANTHER" id="PTHR31681">
    <property type="entry name" value="C2H2-LIKE ZINC FINGER PROTEIN"/>
    <property type="match status" value="1"/>
</dbReference>
<accession>A0A078I0H7</accession>
<proteinExistence type="predicted"/>
<dbReference type="EMBL" id="LK032528">
    <property type="protein sequence ID" value="CDY42548.1"/>
    <property type="molecule type" value="Genomic_DNA"/>
</dbReference>
<dbReference type="Pfam" id="PF03478">
    <property type="entry name" value="Beta-prop_KIB1-4"/>
    <property type="match status" value="1"/>
</dbReference>
<dbReference type="AlphaFoldDB" id="A0A078I0H7"/>
<reference evidence="2 3" key="1">
    <citation type="journal article" date="2014" name="Science">
        <title>Plant genetics. Early allopolyploid evolution in the post-Neolithic Brassica napus oilseed genome.</title>
        <authorList>
            <person name="Chalhoub B."/>
            <person name="Denoeud F."/>
            <person name="Liu S."/>
            <person name="Parkin I.A."/>
            <person name="Tang H."/>
            <person name="Wang X."/>
            <person name="Chiquet J."/>
            <person name="Belcram H."/>
            <person name="Tong C."/>
            <person name="Samans B."/>
            <person name="Correa M."/>
            <person name="Da Silva C."/>
            <person name="Just J."/>
            <person name="Falentin C."/>
            <person name="Koh C.S."/>
            <person name="Le Clainche I."/>
            <person name="Bernard M."/>
            <person name="Bento P."/>
            <person name="Noel B."/>
            <person name="Labadie K."/>
            <person name="Alberti A."/>
            <person name="Charles M."/>
            <person name="Arnaud D."/>
            <person name="Guo H."/>
            <person name="Daviaud C."/>
            <person name="Alamery S."/>
            <person name="Jabbari K."/>
            <person name="Zhao M."/>
            <person name="Edger P.P."/>
            <person name="Chelaifa H."/>
            <person name="Tack D."/>
            <person name="Lassalle G."/>
            <person name="Mestiri I."/>
            <person name="Schnel N."/>
            <person name="Le Paslier M.C."/>
            <person name="Fan G."/>
            <person name="Renault V."/>
            <person name="Bayer P.E."/>
            <person name="Golicz A.A."/>
            <person name="Manoli S."/>
            <person name="Lee T.H."/>
            <person name="Thi V.H."/>
            <person name="Chalabi S."/>
            <person name="Hu Q."/>
            <person name="Fan C."/>
            <person name="Tollenaere R."/>
            <person name="Lu Y."/>
            <person name="Battail C."/>
            <person name="Shen J."/>
            <person name="Sidebottom C.H."/>
            <person name="Wang X."/>
            <person name="Canaguier A."/>
            <person name="Chauveau A."/>
            <person name="Berard A."/>
            <person name="Deniot G."/>
            <person name="Guan M."/>
            <person name="Liu Z."/>
            <person name="Sun F."/>
            <person name="Lim Y.P."/>
            <person name="Lyons E."/>
            <person name="Town C.D."/>
            <person name="Bancroft I."/>
            <person name="Wang X."/>
            <person name="Meng J."/>
            <person name="Ma J."/>
            <person name="Pires J.C."/>
            <person name="King G.J."/>
            <person name="Brunel D."/>
            <person name="Delourme R."/>
            <person name="Renard M."/>
            <person name="Aury J.M."/>
            <person name="Adams K.L."/>
            <person name="Batley J."/>
            <person name="Snowdon R.J."/>
            <person name="Tost J."/>
            <person name="Edwards D."/>
            <person name="Zhou Y."/>
            <person name="Hua W."/>
            <person name="Sharpe A.G."/>
            <person name="Paterson A.H."/>
            <person name="Guan C."/>
            <person name="Wincker P."/>
        </authorList>
    </citation>
    <scope>NUCLEOTIDE SEQUENCE [LARGE SCALE GENOMIC DNA]</scope>
    <source>
        <strain evidence="3">cv. Darmor-bzh</strain>
    </source>
</reference>
<sequence>MSLLLNQPSKICLGKLVLARSSSLGSDSFSSSLQQTPPCAIISVSPCPYADEIGNLNIKNANERSVTHVEKDVPGELSCPLKHFRFCILGTIGSSHGWVATPLEDGRHRLQDDLNPAASYTDPKHISLPPLVTLPYCQTQLVTNVSMSSSSPEEEDCVVAIKFFGPQLSLCRPAAQSNSEWINIRIANPYVAVPQLAELTMSKLEILHSCSTSEHLVESQTTGETFLIKWFRKTTRSMLDMPKMKTEALMVFKLDEEGNAVYTEDIGDLVIFLSRAEPFCVPASSFPGMYPNRVEIFDVDEIGSVNLATGTVSTRNSTFNAPYYFPPQNIEHS</sequence>
<evidence type="ECO:0000259" key="1">
    <source>
        <dbReference type="Pfam" id="PF03478"/>
    </source>
</evidence>
<gene>
    <name evidence="2" type="primary">BnaC08g10550D</name>
    <name evidence="2" type="ORF">GSBRNA2T00075012001</name>
</gene>
<dbReference type="Gramene" id="CDY42548">
    <property type="protein sequence ID" value="CDY42548"/>
    <property type="gene ID" value="GSBRNA2T00075012001"/>
</dbReference>
<feature type="domain" description="KIB1-4 beta-propeller" evidence="1">
    <location>
        <begin position="91"/>
        <end position="297"/>
    </location>
</feature>
<dbReference type="InterPro" id="IPR005174">
    <property type="entry name" value="KIB1-4_b-propeller"/>
</dbReference>
<protein>
    <submittedName>
        <fullName evidence="2">BnaC08g10550D protein</fullName>
    </submittedName>
</protein>
<evidence type="ECO:0000313" key="3">
    <source>
        <dbReference type="Proteomes" id="UP000028999"/>
    </source>
</evidence>
<dbReference type="OMA" id="NQPSKIC"/>
<dbReference type="PANTHER" id="PTHR31681:SF88">
    <property type="entry name" value="DUF295 DOMAIN-CONTAINING PROTEIN"/>
    <property type="match status" value="1"/>
</dbReference>
<dbReference type="Proteomes" id="UP000028999">
    <property type="component" value="Unassembled WGS sequence"/>
</dbReference>
<dbReference type="PaxDb" id="3708-A0A078I0H7"/>
<keyword evidence="3" id="KW-1185">Reference proteome</keyword>